<dbReference type="PANTHER" id="PTHR14628:SF1">
    <property type="entry name" value="BEN DOMAIN-CONTAINING PROTEIN 5"/>
    <property type="match status" value="1"/>
</dbReference>
<dbReference type="Gene3D" id="1.10.10.2590">
    <property type="entry name" value="BEN domain"/>
    <property type="match status" value="1"/>
</dbReference>
<dbReference type="InParanoid" id="A0A6P8VNG4"/>
<proteinExistence type="predicted"/>
<keyword evidence="1" id="KW-1185">Reference proteome</keyword>
<dbReference type="PANTHER" id="PTHR14628">
    <property type="entry name" value="BEN DOMAIN-CONTAINING PROTEIN 5"/>
    <property type="match status" value="1"/>
</dbReference>
<dbReference type="GO" id="GO:0003677">
    <property type="term" value="F:DNA binding"/>
    <property type="evidence" value="ECO:0007669"/>
    <property type="project" value="InterPro"/>
</dbReference>
<dbReference type="GO" id="GO:0045892">
    <property type="term" value="P:negative regulation of DNA-templated transcription"/>
    <property type="evidence" value="ECO:0007669"/>
    <property type="project" value="InterPro"/>
</dbReference>
<dbReference type="Proteomes" id="UP000515161">
    <property type="component" value="Unplaced"/>
</dbReference>
<sequence length="121" mass="13891">MEKKDGKIHIGTDIWLREEVWRKIDSTTKDSLFVKELAVAIWGTAELMGRSVSGKDCPSKTTEAKPPLTPCKLGTVKECFRGWLIKQNMEKTEREKREKLSGYLISQKIQDLLKKGKKQLK</sequence>
<gene>
    <name evidence="2" type="primary">LOC117556852</name>
</gene>
<dbReference type="RefSeq" id="XP_034088300.1">
    <property type="nucleotide sequence ID" value="XM_034232409.1"/>
</dbReference>
<accession>A0A6P8VNG4</accession>
<dbReference type="GeneID" id="117556852"/>
<protein>
    <submittedName>
        <fullName evidence="2">BEN domain-containing protein 5-like</fullName>
    </submittedName>
</protein>
<dbReference type="InterPro" id="IPR040391">
    <property type="entry name" value="BEND5"/>
</dbReference>
<organism evidence="1 2">
    <name type="scientific">Gymnodraco acuticeps</name>
    <name type="common">Antarctic dragonfish</name>
    <dbReference type="NCBI Taxonomy" id="8218"/>
    <lineage>
        <taxon>Eukaryota</taxon>
        <taxon>Metazoa</taxon>
        <taxon>Chordata</taxon>
        <taxon>Craniata</taxon>
        <taxon>Vertebrata</taxon>
        <taxon>Euteleostomi</taxon>
        <taxon>Actinopterygii</taxon>
        <taxon>Neopterygii</taxon>
        <taxon>Teleostei</taxon>
        <taxon>Neoteleostei</taxon>
        <taxon>Acanthomorphata</taxon>
        <taxon>Eupercaria</taxon>
        <taxon>Perciformes</taxon>
        <taxon>Notothenioidei</taxon>
        <taxon>Bathydraconidae</taxon>
        <taxon>Gymnodraco</taxon>
    </lineage>
</organism>
<reference evidence="2" key="1">
    <citation type="submission" date="2025-08" db="UniProtKB">
        <authorList>
            <consortium name="RefSeq"/>
        </authorList>
    </citation>
    <scope>IDENTIFICATION</scope>
</reference>
<name>A0A6P8VNG4_GYMAC</name>
<dbReference type="OrthoDB" id="9931198at2759"/>
<dbReference type="AlphaFoldDB" id="A0A6P8VNG4"/>
<evidence type="ECO:0000313" key="1">
    <source>
        <dbReference type="Proteomes" id="UP000515161"/>
    </source>
</evidence>
<evidence type="ECO:0000313" key="2">
    <source>
        <dbReference type="RefSeq" id="XP_034088300.1"/>
    </source>
</evidence>
<dbReference type="KEGG" id="gacu:117556852"/>